<reference evidence="1 2" key="1">
    <citation type="journal article" date="2021" name="Microorganisms">
        <title>Bacterial Dimethylsulfoniopropionate Biosynthesis in the East China Sea.</title>
        <authorList>
            <person name="Liu J."/>
            <person name="Zhang Y."/>
            <person name="Liu J."/>
            <person name="Zhong H."/>
            <person name="Williams B.T."/>
            <person name="Zheng Y."/>
            <person name="Curson A.R.J."/>
            <person name="Sun C."/>
            <person name="Sun H."/>
            <person name="Song D."/>
            <person name="Wagner Mackenzie B."/>
            <person name="Bermejo Martinez A."/>
            <person name="Todd J.D."/>
            <person name="Zhang X.H."/>
        </authorList>
    </citation>
    <scope>NUCLEOTIDE SEQUENCE [LARGE SCALE GENOMIC DNA]</scope>
    <source>
        <strain evidence="1 2">ESS08</strain>
    </source>
</reference>
<dbReference type="SUPFAM" id="SSF56112">
    <property type="entry name" value="Protein kinase-like (PK-like)"/>
    <property type="match status" value="1"/>
</dbReference>
<accession>A0A944GY90</accession>
<gene>
    <name evidence="1" type="ORF">DYI25_20060</name>
</gene>
<organism evidence="1 2">
    <name type="scientific">Mesobacillus boroniphilus</name>
    <dbReference type="NCBI Taxonomy" id="308892"/>
    <lineage>
        <taxon>Bacteria</taxon>
        <taxon>Bacillati</taxon>
        <taxon>Bacillota</taxon>
        <taxon>Bacilli</taxon>
        <taxon>Bacillales</taxon>
        <taxon>Bacillaceae</taxon>
        <taxon>Mesobacillus</taxon>
    </lineage>
</organism>
<sequence>MNQYEHLANSVVYSIRGSKAALVHKDSSLKLVGEGRSAFAFRISGTDLVIKVFFPQFEKVAAEEAEIYKELAGNPFFPSLHESGSNYLVMDYVQGMTLYQCLVNGMPIAAGHIEEVDHALTLAREKGLNPSDIHLRNIIITPDDEIKLIDVARFRQTKRCSQWEDLKTAFYKYYRHQRFPKKMPVPAMNLIAYCYKRGMLPTIN</sequence>
<protein>
    <submittedName>
        <fullName evidence="1">Protein kinase family protein</fullName>
    </submittedName>
</protein>
<dbReference type="GO" id="GO:0016301">
    <property type="term" value="F:kinase activity"/>
    <property type="evidence" value="ECO:0007669"/>
    <property type="project" value="UniProtKB-KW"/>
</dbReference>
<dbReference type="InterPro" id="IPR011009">
    <property type="entry name" value="Kinase-like_dom_sf"/>
</dbReference>
<name>A0A944GY90_9BACI</name>
<evidence type="ECO:0000313" key="1">
    <source>
        <dbReference type="EMBL" id="MBS8266722.1"/>
    </source>
</evidence>
<evidence type="ECO:0000313" key="2">
    <source>
        <dbReference type="Proteomes" id="UP000761411"/>
    </source>
</evidence>
<keyword evidence="2" id="KW-1185">Reference proteome</keyword>
<keyword evidence="1" id="KW-0808">Transferase</keyword>
<dbReference type="EMBL" id="QTKX01000003">
    <property type="protein sequence ID" value="MBS8266722.1"/>
    <property type="molecule type" value="Genomic_DNA"/>
</dbReference>
<dbReference type="InterPro" id="IPR052396">
    <property type="entry name" value="Meiotic_Drive_Suppr_Kinase"/>
</dbReference>
<keyword evidence="1" id="KW-0418">Kinase</keyword>
<dbReference type="Proteomes" id="UP000761411">
    <property type="component" value="Unassembled WGS sequence"/>
</dbReference>
<proteinExistence type="predicted"/>
<dbReference type="RefSeq" id="WP_213372231.1">
    <property type="nucleotide sequence ID" value="NZ_QTKX01000003.1"/>
</dbReference>
<comment type="caution">
    <text evidence="1">The sequence shown here is derived from an EMBL/GenBank/DDBJ whole genome shotgun (WGS) entry which is preliminary data.</text>
</comment>
<dbReference type="PANTHER" id="PTHR37171">
    <property type="entry name" value="SERINE/THREONINE-PROTEIN KINASE YRZF-RELATED"/>
    <property type="match status" value="1"/>
</dbReference>
<dbReference type="AlphaFoldDB" id="A0A944GY90"/>
<dbReference type="Gene3D" id="1.10.510.10">
    <property type="entry name" value="Transferase(Phosphotransferase) domain 1"/>
    <property type="match status" value="1"/>
</dbReference>
<dbReference type="PANTHER" id="PTHR37171:SF1">
    <property type="entry name" value="SERINE_THREONINE-PROTEIN KINASE YRZF-RELATED"/>
    <property type="match status" value="1"/>
</dbReference>